<accession>A0ABW0TR28</accession>
<protein>
    <submittedName>
        <fullName evidence="6">DUF4870 domain-containing protein</fullName>
    </submittedName>
</protein>
<feature type="transmembrane region" description="Helical" evidence="5">
    <location>
        <begin position="6"/>
        <end position="30"/>
    </location>
</feature>
<keyword evidence="2 5" id="KW-0812">Transmembrane</keyword>
<reference evidence="7" key="1">
    <citation type="journal article" date="2019" name="Int. J. Syst. Evol. Microbiol.">
        <title>The Global Catalogue of Microorganisms (GCM) 10K type strain sequencing project: providing services to taxonomists for standard genome sequencing and annotation.</title>
        <authorList>
            <consortium name="The Broad Institute Genomics Platform"/>
            <consortium name="The Broad Institute Genome Sequencing Center for Infectious Disease"/>
            <person name="Wu L."/>
            <person name="Ma J."/>
        </authorList>
    </citation>
    <scope>NUCLEOTIDE SEQUENCE [LARGE SCALE GENOMIC DNA]</scope>
    <source>
        <strain evidence="7">CGMCC 4.1434</strain>
    </source>
</reference>
<dbReference type="Proteomes" id="UP001596109">
    <property type="component" value="Unassembled WGS sequence"/>
</dbReference>
<dbReference type="Pfam" id="PF09685">
    <property type="entry name" value="MamF_MmsF"/>
    <property type="match status" value="1"/>
</dbReference>
<evidence type="ECO:0000256" key="2">
    <source>
        <dbReference type="ARBA" id="ARBA00022692"/>
    </source>
</evidence>
<keyword evidence="7" id="KW-1185">Reference proteome</keyword>
<dbReference type="RefSeq" id="WP_381440386.1">
    <property type="nucleotide sequence ID" value="NZ_JBHSNO010000022.1"/>
</dbReference>
<comment type="subcellular location">
    <subcellularLocation>
        <location evidence="1">Membrane</location>
        <topology evidence="1">Multi-pass membrane protein</topology>
    </subcellularLocation>
</comment>
<proteinExistence type="predicted"/>
<dbReference type="InterPro" id="IPR019109">
    <property type="entry name" value="MamF_MmsF"/>
</dbReference>
<gene>
    <name evidence="6" type="ORF">ACFPRA_23940</name>
</gene>
<name>A0ABW0TR28_9BACL</name>
<evidence type="ECO:0000256" key="3">
    <source>
        <dbReference type="ARBA" id="ARBA00022989"/>
    </source>
</evidence>
<comment type="caution">
    <text evidence="6">The sequence shown here is derived from an EMBL/GenBank/DDBJ whole genome shotgun (WGS) entry which is preliminary data.</text>
</comment>
<organism evidence="6 7">
    <name type="scientific">Sporosarcina soli</name>
    <dbReference type="NCBI Taxonomy" id="334736"/>
    <lineage>
        <taxon>Bacteria</taxon>
        <taxon>Bacillati</taxon>
        <taxon>Bacillota</taxon>
        <taxon>Bacilli</taxon>
        <taxon>Bacillales</taxon>
        <taxon>Caryophanaceae</taxon>
        <taxon>Sporosarcina</taxon>
    </lineage>
</organism>
<feature type="transmembrane region" description="Helical" evidence="5">
    <location>
        <begin position="83"/>
        <end position="108"/>
    </location>
</feature>
<evidence type="ECO:0000256" key="4">
    <source>
        <dbReference type="ARBA" id="ARBA00023136"/>
    </source>
</evidence>
<keyword evidence="3 5" id="KW-1133">Transmembrane helix</keyword>
<evidence type="ECO:0000313" key="7">
    <source>
        <dbReference type="Proteomes" id="UP001596109"/>
    </source>
</evidence>
<feature type="transmembrane region" description="Helical" evidence="5">
    <location>
        <begin position="42"/>
        <end position="63"/>
    </location>
</feature>
<dbReference type="EMBL" id="JBHSNO010000022">
    <property type="protein sequence ID" value="MFC5591931.1"/>
    <property type="molecule type" value="Genomic_DNA"/>
</dbReference>
<sequence>MTNHKLLAALCYFSVFFAPFLLPGIVYFITDDREVKHHAKRSLVSHLVPVILLIAGFIIYTFSMLSMSSPMDELLLHNNRFNFWQWAPVLFTLIYGLLFLVIVVWNIIQGVKLVK</sequence>
<evidence type="ECO:0000313" key="6">
    <source>
        <dbReference type="EMBL" id="MFC5591931.1"/>
    </source>
</evidence>
<keyword evidence="4 5" id="KW-0472">Membrane</keyword>
<evidence type="ECO:0000256" key="5">
    <source>
        <dbReference type="SAM" id="Phobius"/>
    </source>
</evidence>
<evidence type="ECO:0000256" key="1">
    <source>
        <dbReference type="ARBA" id="ARBA00004141"/>
    </source>
</evidence>